<feature type="region of interest" description="Disordered" evidence="9">
    <location>
        <begin position="106"/>
        <end position="125"/>
    </location>
</feature>
<keyword evidence="13" id="KW-1185">Reference proteome</keyword>
<dbReference type="SMART" id="SM00401">
    <property type="entry name" value="ZnF_GATA"/>
    <property type="match status" value="1"/>
</dbReference>
<accession>A0AAQ3KP60</accession>
<keyword evidence="6" id="KW-0804">Transcription</keyword>
<keyword evidence="5" id="KW-0805">Transcription regulation</keyword>
<dbReference type="PROSITE" id="PS51916">
    <property type="entry name" value="DEUBAD"/>
    <property type="match status" value="1"/>
</dbReference>
<name>A0AAQ3KP60_9LILI</name>
<feature type="region of interest" description="Disordered" evidence="9">
    <location>
        <begin position="404"/>
        <end position="450"/>
    </location>
</feature>
<evidence type="ECO:0000259" key="11">
    <source>
        <dbReference type="PROSITE" id="PS51916"/>
    </source>
</evidence>
<dbReference type="GO" id="GO:0008270">
    <property type="term" value="F:zinc ion binding"/>
    <property type="evidence" value="ECO:0007669"/>
    <property type="project" value="UniProtKB-KW"/>
</dbReference>
<evidence type="ECO:0000313" key="13">
    <source>
        <dbReference type="Proteomes" id="UP001327560"/>
    </source>
</evidence>
<evidence type="ECO:0000256" key="8">
    <source>
        <dbReference type="PROSITE-ProRule" id="PRU00094"/>
    </source>
</evidence>
<dbReference type="Proteomes" id="UP001327560">
    <property type="component" value="Chromosome 6"/>
</dbReference>
<evidence type="ECO:0000256" key="9">
    <source>
        <dbReference type="SAM" id="MobiDB-lite"/>
    </source>
</evidence>
<dbReference type="SUPFAM" id="SSF57716">
    <property type="entry name" value="Glucocorticoid receptor-like (DNA-binding domain)"/>
    <property type="match status" value="1"/>
</dbReference>
<dbReference type="InterPro" id="IPR013088">
    <property type="entry name" value="Znf_NHR/GATA"/>
</dbReference>
<evidence type="ECO:0000256" key="3">
    <source>
        <dbReference type="ARBA" id="ARBA00022771"/>
    </source>
</evidence>
<keyword evidence="3 8" id="KW-0863">Zinc-finger</keyword>
<protein>
    <recommendedName>
        <fullName evidence="14">GATA transcription factor 26</fullName>
    </recommendedName>
</protein>
<evidence type="ECO:0000256" key="7">
    <source>
        <dbReference type="ARBA" id="ARBA00023242"/>
    </source>
</evidence>
<feature type="compositionally biased region" description="Polar residues" evidence="9">
    <location>
        <begin position="411"/>
        <end position="437"/>
    </location>
</feature>
<dbReference type="Gene3D" id="3.30.50.10">
    <property type="entry name" value="Erythroid Transcription Factor GATA-1, subunit A"/>
    <property type="match status" value="1"/>
</dbReference>
<feature type="domain" description="GATA-type" evidence="10">
    <location>
        <begin position="7"/>
        <end position="40"/>
    </location>
</feature>
<evidence type="ECO:0000256" key="6">
    <source>
        <dbReference type="ARBA" id="ARBA00023163"/>
    </source>
</evidence>
<evidence type="ECO:0000259" key="10">
    <source>
        <dbReference type="PROSITE" id="PS50114"/>
    </source>
</evidence>
<evidence type="ECO:0000256" key="5">
    <source>
        <dbReference type="ARBA" id="ARBA00023015"/>
    </source>
</evidence>
<dbReference type="EMBL" id="CP136895">
    <property type="protein sequence ID" value="WOL09572.1"/>
    <property type="molecule type" value="Genomic_DNA"/>
</dbReference>
<gene>
    <name evidence="12" type="ORF">Cni_G18325</name>
</gene>
<keyword evidence="4" id="KW-0862">Zinc</keyword>
<feature type="domain" description="DEUBAD" evidence="11">
    <location>
        <begin position="291"/>
        <end position="403"/>
    </location>
</feature>
<dbReference type="GO" id="GO:0043565">
    <property type="term" value="F:sequence-specific DNA binding"/>
    <property type="evidence" value="ECO:0007669"/>
    <property type="project" value="InterPro"/>
</dbReference>
<dbReference type="Pfam" id="PF13919">
    <property type="entry name" value="ASXH"/>
    <property type="match status" value="1"/>
</dbReference>
<evidence type="ECO:0008006" key="14">
    <source>
        <dbReference type="Google" id="ProtNLM"/>
    </source>
</evidence>
<evidence type="ECO:0000256" key="1">
    <source>
        <dbReference type="ARBA" id="ARBA00004123"/>
    </source>
</evidence>
<comment type="subcellular location">
    <subcellularLocation>
        <location evidence="1">Nucleus</location>
    </subcellularLocation>
</comment>
<evidence type="ECO:0000256" key="4">
    <source>
        <dbReference type="ARBA" id="ARBA00022833"/>
    </source>
</evidence>
<feature type="compositionally biased region" description="Low complexity" evidence="9">
    <location>
        <begin position="111"/>
        <end position="125"/>
    </location>
</feature>
<dbReference type="InterPro" id="IPR000679">
    <property type="entry name" value="Znf_GATA"/>
</dbReference>
<keyword evidence="2" id="KW-0479">Metal-binding</keyword>
<evidence type="ECO:0000256" key="2">
    <source>
        <dbReference type="ARBA" id="ARBA00022723"/>
    </source>
</evidence>
<reference evidence="12 13" key="1">
    <citation type="submission" date="2023-10" db="EMBL/GenBank/DDBJ databases">
        <title>Chromosome-scale genome assembly provides insights into flower coloration mechanisms of Canna indica.</title>
        <authorList>
            <person name="Li C."/>
        </authorList>
    </citation>
    <scope>NUCLEOTIDE SEQUENCE [LARGE SCALE GENOMIC DNA]</scope>
    <source>
        <tissue evidence="12">Flower</tissue>
    </source>
</reference>
<dbReference type="Pfam" id="PF00320">
    <property type="entry name" value="GATA"/>
    <property type="match status" value="1"/>
</dbReference>
<dbReference type="InterPro" id="IPR044589">
    <property type="entry name" value="GATA26/27"/>
</dbReference>
<dbReference type="PANTHER" id="PTHR46855:SF1">
    <property type="entry name" value="GATA TRANSCRIPTION FACTOR 26"/>
    <property type="match status" value="1"/>
</dbReference>
<dbReference type="AlphaFoldDB" id="A0AAQ3KP60"/>
<evidence type="ECO:0000313" key="12">
    <source>
        <dbReference type="EMBL" id="WOL09572.1"/>
    </source>
</evidence>
<proteinExistence type="predicted"/>
<dbReference type="PANTHER" id="PTHR46855">
    <property type="entry name" value="OSJNBB0038F03.10 PROTEIN"/>
    <property type="match status" value="1"/>
</dbReference>
<dbReference type="GO" id="GO:0006355">
    <property type="term" value="P:regulation of DNA-templated transcription"/>
    <property type="evidence" value="ECO:0007669"/>
    <property type="project" value="InterPro"/>
</dbReference>
<dbReference type="InterPro" id="IPR038108">
    <property type="entry name" value="RPN13_DEUBAD_sf"/>
</dbReference>
<sequence>MGKQGPCRHCGVTSTPLWRNGPPDKPVLCNACGSRWRTKGSLANYIPLRAREPFDSEELRVPKIKCISFKPLKPKEHKSHKKKQSNYKTGSDWEMQFCDQNFRKIPETDTSNRSSSGSAMSGSDSCVNVGTNDISDVTGSVQSIVCDPLVPSKKRTSITRPKASVEKLRKDLYSILHEEQASNLSSFAEEDLLYESSTPLDSFEIGYGSVLIKHANSKSLDEESEASSFPVDKSYIMNEGYSGSAFFPVNTAFKGIFGSVAGTVKLTTQATRENAKRDKAAHEKLNVLQDRDSPLCSADLNVIVNFEVFMKYLTYDERHQLIKYLPPIDISKPPESLKNMFTSSQLLETLSYFQQLLQEGTFDLSMSGAHAEECRILKMHVLPNRTKSQWLECYQKIQDARSKKIKGENAASDSQTSPGLSNSASLTRQHGRQNQNIPEPKSSRRVCRPGCMDPPARCSTRMDSSVVTKVTDDTEEFTDHDGTHFSLRRVFVSPPDRSVVLSPMQFVADSSDGCMLLDVPTGTSFPKAELLYLPWDQKTDQIGSPASVVDAFDLPSSGFSNNILKNG</sequence>
<organism evidence="12 13">
    <name type="scientific">Canna indica</name>
    <name type="common">Indian-shot</name>
    <dbReference type="NCBI Taxonomy" id="4628"/>
    <lineage>
        <taxon>Eukaryota</taxon>
        <taxon>Viridiplantae</taxon>
        <taxon>Streptophyta</taxon>
        <taxon>Embryophyta</taxon>
        <taxon>Tracheophyta</taxon>
        <taxon>Spermatophyta</taxon>
        <taxon>Magnoliopsida</taxon>
        <taxon>Liliopsida</taxon>
        <taxon>Zingiberales</taxon>
        <taxon>Cannaceae</taxon>
        <taxon>Canna</taxon>
    </lineage>
</organism>
<dbReference type="InterPro" id="IPR044867">
    <property type="entry name" value="DEUBAD_dom"/>
</dbReference>
<dbReference type="GO" id="GO:0005634">
    <property type="term" value="C:nucleus"/>
    <property type="evidence" value="ECO:0007669"/>
    <property type="project" value="UniProtKB-SubCell"/>
</dbReference>
<dbReference type="Gene3D" id="1.10.2020.20">
    <property type="match status" value="1"/>
</dbReference>
<dbReference type="PROSITE" id="PS50114">
    <property type="entry name" value="GATA_ZN_FINGER_2"/>
    <property type="match status" value="1"/>
</dbReference>
<dbReference type="CDD" id="cd00202">
    <property type="entry name" value="ZnF_GATA"/>
    <property type="match status" value="1"/>
</dbReference>
<dbReference type="InterPro" id="IPR028020">
    <property type="entry name" value="ASX_DEUBAD_dom"/>
</dbReference>
<keyword evidence="7" id="KW-0539">Nucleus</keyword>